<evidence type="ECO:0000313" key="2">
    <source>
        <dbReference type="EMBL" id="MBW0481889.1"/>
    </source>
</evidence>
<sequence length="290" mass="33515">MSFESYKYSVDKDSYEGCLEKSKRLNAINPHMKVQMRNDKFVTPIPGKLEHAVKFRCNQSFTLYEISNTLQKIRKRKNIGKNSPYKSNSFREKQPFRVDNKDRPREKVAEVTKKKNSCHNFGSTDHYAKNCPKVEKRSMPLKKYQRNPNLPLWVEPSENTLMMTKTQLEEFLVKYQEETKLEIHKIQLEAGLPQETANKSLCKHTQDEQTFLVTPTKGMAHIHGTATKIAVFIDNAHHTLIIESGAQLLIVAREHLDKHSPNWENQLLKSKSKNFKIASGNMTSIGTIIK</sequence>
<reference evidence="2" key="1">
    <citation type="submission" date="2021-03" db="EMBL/GenBank/DDBJ databases">
        <title>Draft genome sequence of rust myrtle Austropuccinia psidii MF-1, a brazilian biotype.</title>
        <authorList>
            <person name="Quecine M.C."/>
            <person name="Pachon D.M.R."/>
            <person name="Bonatelli M.L."/>
            <person name="Correr F.H."/>
            <person name="Franceschini L.M."/>
            <person name="Leite T.F."/>
            <person name="Margarido G.R.A."/>
            <person name="Almeida C.A."/>
            <person name="Ferrarezi J.A."/>
            <person name="Labate C.A."/>
        </authorList>
    </citation>
    <scope>NUCLEOTIDE SEQUENCE</scope>
    <source>
        <strain evidence="2">MF-1</strain>
    </source>
</reference>
<keyword evidence="3" id="KW-1185">Reference proteome</keyword>
<organism evidence="2 3">
    <name type="scientific">Austropuccinia psidii MF-1</name>
    <dbReference type="NCBI Taxonomy" id="1389203"/>
    <lineage>
        <taxon>Eukaryota</taxon>
        <taxon>Fungi</taxon>
        <taxon>Dikarya</taxon>
        <taxon>Basidiomycota</taxon>
        <taxon>Pucciniomycotina</taxon>
        <taxon>Pucciniomycetes</taxon>
        <taxon>Pucciniales</taxon>
        <taxon>Sphaerophragmiaceae</taxon>
        <taxon>Austropuccinia</taxon>
    </lineage>
</organism>
<comment type="caution">
    <text evidence="2">The sequence shown here is derived from an EMBL/GenBank/DDBJ whole genome shotgun (WGS) entry which is preliminary data.</text>
</comment>
<proteinExistence type="predicted"/>
<feature type="region of interest" description="Disordered" evidence="1">
    <location>
        <begin position="75"/>
        <end position="104"/>
    </location>
</feature>
<dbReference type="Proteomes" id="UP000765509">
    <property type="component" value="Unassembled WGS sequence"/>
</dbReference>
<feature type="compositionally biased region" description="Basic and acidic residues" evidence="1">
    <location>
        <begin position="89"/>
        <end position="104"/>
    </location>
</feature>
<dbReference type="EMBL" id="AVOT02006557">
    <property type="protein sequence ID" value="MBW0481889.1"/>
    <property type="molecule type" value="Genomic_DNA"/>
</dbReference>
<evidence type="ECO:0000256" key="1">
    <source>
        <dbReference type="SAM" id="MobiDB-lite"/>
    </source>
</evidence>
<dbReference type="AlphaFoldDB" id="A0A9Q3CB26"/>
<evidence type="ECO:0000313" key="3">
    <source>
        <dbReference type="Proteomes" id="UP000765509"/>
    </source>
</evidence>
<name>A0A9Q3CB26_9BASI</name>
<accession>A0A9Q3CB26</accession>
<protein>
    <submittedName>
        <fullName evidence="2">Uncharacterized protein</fullName>
    </submittedName>
</protein>
<gene>
    <name evidence="2" type="ORF">O181_021604</name>
</gene>